<dbReference type="EMBL" id="MT135253">
    <property type="protein sequence ID" value="QRV61606.1"/>
    <property type="molecule type" value="Genomic_DNA"/>
</dbReference>
<evidence type="ECO:0000313" key="2">
    <source>
        <dbReference type="EMBL" id="QRV61606.1"/>
    </source>
</evidence>
<evidence type="ECO:0000256" key="1">
    <source>
        <dbReference type="SAM" id="Coils"/>
    </source>
</evidence>
<protein>
    <submittedName>
        <fullName evidence="2">Rep</fullName>
    </submittedName>
</protein>
<sequence length="249" mass="27516">MDCLPIPNADNSVLSEYPNITRLLVQISSSAAKRTAMVERISMFLQILSESSELETVANSMLRASIQISFLHAEILLAVGTMQRRMATYVAGNYEDQNLLEVLMQADATLAGTNSELQRLETSFSELQASISLVTLSNPSTPSVHTQTGSLEWIDRLMYTIRNSRSTLDNWIHFGNGMGSWLPLANMVSIAPYTLGCSQSHSPPLRGGDFHDAEARRSPTVSGLAWRRQEEWAFANMFRNQGSESPTVG</sequence>
<reference evidence="2" key="1">
    <citation type="submission" date="2020-02" db="EMBL/GenBank/DDBJ databases">
        <title>A reference catalog of swine virome.</title>
        <authorList>
            <person name="He B."/>
            <person name="Tu C."/>
        </authorList>
    </citation>
    <scope>NUCLEOTIDE SEQUENCE</scope>
    <source>
        <strain evidence="2">VIRES_AH01_2265034</strain>
    </source>
</reference>
<organism evidence="2">
    <name type="scientific">Gemykibivirus sp</name>
    <dbReference type="NCBI Taxonomy" id="2749861"/>
    <lineage>
        <taxon>Viruses</taxon>
        <taxon>Monodnaviria</taxon>
        <taxon>Shotokuvirae</taxon>
        <taxon>Cressdnaviricota</taxon>
        <taxon>Repensiviricetes</taxon>
        <taxon>Geplafuvirales</taxon>
        <taxon>Genomoviridae</taxon>
        <taxon>Gemykibivirus</taxon>
    </lineage>
</organism>
<accession>A0A894JLD6</accession>
<keyword evidence="1" id="KW-0175">Coiled coil</keyword>
<name>A0A894JLD6_9VIRU</name>
<feature type="coiled-coil region" evidence="1">
    <location>
        <begin position="103"/>
        <end position="130"/>
    </location>
</feature>
<proteinExistence type="predicted"/>